<keyword evidence="4" id="KW-1185">Reference proteome</keyword>
<name>A0A9W8VCY4_9HYPO</name>
<accession>A0A9W8VCY4</accession>
<dbReference type="Proteomes" id="UP001152049">
    <property type="component" value="Unassembled WGS sequence"/>
</dbReference>
<feature type="compositionally biased region" description="Low complexity" evidence="1">
    <location>
        <begin position="198"/>
        <end position="208"/>
    </location>
</feature>
<dbReference type="OrthoDB" id="5146670at2759"/>
<feature type="signal peptide" evidence="2">
    <location>
        <begin position="1"/>
        <end position="19"/>
    </location>
</feature>
<proteinExistence type="predicted"/>
<comment type="caution">
    <text evidence="3">The sequence shown here is derived from an EMBL/GenBank/DDBJ whole genome shotgun (WGS) entry which is preliminary data.</text>
</comment>
<evidence type="ECO:0000313" key="4">
    <source>
        <dbReference type="Proteomes" id="UP001152049"/>
    </source>
</evidence>
<feature type="compositionally biased region" description="Low complexity" evidence="1">
    <location>
        <begin position="171"/>
        <end position="184"/>
    </location>
</feature>
<gene>
    <name evidence="3" type="ORF">NW762_008898</name>
</gene>
<feature type="compositionally biased region" description="Basic and acidic residues" evidence="1">
    <location>
        <begin position="185"/>
        <end position="194"/>
    </location>
</feature>
<keyword evidence="2" id="KW-0732">Signal</keyword>
<reference evidence="3" key="1">
    <citation type="submission" date="2022-09" db="EMBL/GenBank/DDBJ databases">
        <title>Fusarium specimens isolated from Avocado Roots.</title>
        <authorList>
            <person name="Stajich J."/>
            <person name="Roper C."/>
            <person name="Heimlech-Rivalta G."/>
        </authorList>
    </citation>
    <scope>NUCLEOTIDE SEQUENCE</scope>
    <source>
        <strain evidence="3">CF00136</strain>
    </source>
</reference>
<organism evidence="3 4">
    <name type="scientific">Fusarium torreyae</name>
    <dbReference type="NCBI Taxonomy" id="1237075"/>
    <lineage>
        <taxon>Eukaryota</taxon>
        <taxon>Fungi</taxon>
        <taxon>Dikarya</taxon>
        <taxon>Ascomycota</taxon>
        <taxon>Pezizomycotina</taxon>
        <taxon>Sordariomycetes</taxon>
        <taxon>Hypocreomycetidae</taxon>
        <taxon>Hypocreales</taxon>
        <taxon>Nectriaceae</taxon>
        <taxon>Fusarium</taxon>
    </lineage>
</organism>
<feature type="chain" id="PRO_5040812918" evidence="2">
    <location>
        <begin position="20"/>
        <end position="242"/>
    </location>
</feature>
<sequence>MRSSITLGLLALAPYLADAAKSKTEYTTSTLFLPSRTTGSASNIYASIITEDESKTEYLLACQTNFGASYTCGGEFTGVTVTYQKSDVDVAFGATTYDCELGTSAVCATKTKSSGDEKTTTLAASESSSWMTAITIVDVKKRKTKAKAAVPKETGSSKICKRRVRDHDSDSSGSSGSSSDSSSDSSKDTTKDSDTDSDSSSGSSSSSSKKNKNDDCSAGSTISWNWGIVVMGLGGYLVLNLG</sequence>
<protein>
    <submittedName>
        <fullName evidence="3">Uncharacterized protein</fullName>
    </submittedName>
</protein>
<dbReference type="EMBL" id="JAOQAZ010000018">
    <property type="protein sequence ID" value="KAJ4256802.1"/>
    <property type="molecule type" value="Genomic_DNA"/>
</dbReference>
<evidence type="ECO:0000313" key="3">
    <source>
        <dbReference type="EMBL" id="KAJ4256802.1"/>
    </source>
</evidence>
<feature type="region of interest" description="Disordered" evidence="1">
    <location>
        <begin position="145"/>
        <end position="216"/>
    </location>
</feature>
<dbReference type="AlphaFoldDB" id="A0A9W8VCY4"/>
<evidence type="ECO:0000256" key="2">
    <source>
        <dbReference type="SAM" id="SignalP"/>
    </source>
</evidence>
<evidence type="ECO:0000256" key="1">
    <source>
        <dbReference type="SAM" id="MobiDB-lite"/>
    </source>
</evidence>